<proteinExistence type="predicted"/>
<dbReference type="EMBL" id="NEXD01000005">
    <property type="protein sequence ID" value="PSN86487.1"/>
    <property type="molecule type" value="Genomic_DNA"/>
</dbReference>
<evidence type="ECO:0000313" key="1">
    <source>
        <dbReference type="EMBL" id="PSN86487.1"/>
    </source>
</evidence>
<reference evidence="1 2" key="1">
    <citation type="submission" date="2017-04" db="EMBL/GenBank/DDBJ databases">
        <title>Novel microbial lineages endemic to geothermal iron-oxide mats fill important gaps in the evolutionary history of Archaea.</title>
        <authorList>
            <person name="Jay Z.J."/>
            <person name="Beam J.P."/>
            <person name="Dlakic M."/>
            <person name="Rusch D.B."/>
            <person name="Kozubal M.A."/>
            <person name="Inskeep W.P."/>
        </authorList>
    </citation>
    <scope>NUCLEOTIDE SEQUENCE [LARGE SCALE GENOMIC DNA]</scope>
    <source>
        <strain evidence="1">BE_D</strain>
    </source>
</reference>
<accession>A0A2R6AJE0</accession>
<protein>
    <submittedName>
        <fullName evidence="1">Uncharacterized protein</fullName>
    </submittedName>
</protein>
<sequence>MTKELLEVLNACVKAFPEIRDAPIRIGYKKLKQGTLAQTRMKKVHEKGRAFWIPVIEVSCELRSLQEPQKTQLLKYVVTHELVHISRGHIMVKRSKGHEADFEREVSERLSRLR</sequence>
<dbReference type="AlphaFoldDB" id="A0A2R6AJE0"/>
<dbReference type="Proteomes" id="UP000240569">
    <property type="component" value="Unassembled WGS sequence"/>
</dbReference>
<comment type="caution">
    <text evidence="1">The sequence shown here is derived from an EMBL/GenBank/DDBJ whole genome shotgun (WGS) entry which is preliminary data.</text>
</comment>
<organism evidence="1 2">
    <name type="scientific">Candidatus Marsarchaeota G1 archaeon BE_D</name>
    <dbReference type="NCBI Taxonomy" id="1978156"/>
    <lineage>
        <taxon>Archaea</taxon>
        <taxon>Candidatus Marsarchaeota</taxon>
        <taxon>Candidatus Marsarchaeota group 1</taxon>
    </lineage>
</organism>
<gene>
    <name evidence="1" type="ORF">B9Q02_01910</name>
</gene>
<name>A0A2R6AJE0_9ARCH</name>
<evidence type="ECO:0000313" key="2">
    <source>
        <dbReference type="Proteomes" id="UP000240569"/>
    </source>
</evidence>